<evidence type="ECO:0000313" key="2">
    <source>
        <dbReference type="Proteomes" id="UP000306319"/>
    </source>
</evidence>
<evidence type="ECO:0000313" key="1">
    <source>
        <dbReference type="EMBL" id="TGY76894.1"/>
    </source>
</evidence>
<gene>
    <name evidence="1" type="primary">holA</name>
    <name evidence="1" type="ORF">E5331_17000</name>
</gene>
<dbReference type="EC" id="2.7.7.7" evidence="1"/>
<accession>A0AC61RBP3</accession>
<proteinExistence type="predicted"/>
<keyword evidence="1" id="KW-0808">Transferase</keyword>
<sequence>MAKKSTGPSFREVMTSIKKGQFAPVYLLMGEEAYYIDELTRALENNVVDEENRDFNSIVYYGADADIGSIIASAQQYPVMSERQLVLLKEAQTMDKAKSQLDKLASYVVRPNATTVLGVVYKGDSLSATSQLMKSLKDSSAVVFRSEKLKDYQLPGPITDYCASKGFGIDDKAVSLLCDYIGNPLSKLFGEIDKLILACGKDVKRITPDLIERNIGISKDFNTFELINALSRKDYHKSIRIVDYFSKNPKQNPGVMIVATLFGFFSKLFIATVTKDKSDASLQAALDLKSSYGLKEYRTALQYYNARMALAAIHSLREYDAQSKGIGSMQNEYELLKELIFKIFTAS</sequence>
<comment type="caution">
    <text evidence="1">The sequence shown here is derived from an EMBL/GenBank/DDBJ whole genome shotgun (WGS) entry which is preliminary data.</text>
</comment>
<protein>
    <submittedName>
        <fullName evidence="1">DNA polymerase III subunit delta</fullName>
        <ecNumber evidence="1">2.7.7.7</ecNumber>
    </submittedName>
</protein>
<name>A0AC61RBP3_9BACT</name>
<reference evidence="1" key="1">
    <citation type="submission" date="2019-04" db="EMBL/GenBank/DDBJ databases">
        <title>Microbes associate with the intestines of laboratory mice.</title>
        <authorList>
            <person name="Navarre W."/>
            <person name="Wong E."/>
            <person name="Huang K."/>
            <person name="Tropini C."/>
            <person name="Ng K."/>
            <person name="Yu B."/>
        </authorList>
    </citation>
    <scope>NUCLEOTIDE SEQUENCE</scope>
    <source>
        <strain evidence="1">NM04_E33</strain>
    </source>
</reference>
<organism evidence="1 2">
    <name type="scientific">Lepagella muris</name>
    <dbReference type="NCBI Taxonomy" id="3032870"/>
    <lineage>
        <taxon>Bacteria</taxon>
        <taxon>Pseudomonadati</taxon>
        <taxon>Bacteroidota</taxon>
        <taxon>Bacteroidia</taxon>
        <taxon>Bacteroidales</taxon>
        <taxon>Muribaculaceae</taxon>
        <taxon>Lepagella</taxon>
    </lineage>
</organism>
<dbReference type="EMBL" id="SRYB01000034">
    <property type="protein sequence ID" value="TGY76894.1"/>
    <property type="molecule type" value="Genomic_DNA"/>
</dbReference>
<keyword evidence="1" id="KW-0548">Nucleotidyltransferase</keyword>
<dbReference type="Proteomes" id="UP000306319">
    <property type="component" value="Unassembled WGS sequence"/>
</dbReference>
<keyword evidence="2" id="KW-1185">Reference proteome</keyword>